<organism evidence="2">
    <name type="scientific">Cryptosporidium canis</name>
    <dbReference type="NCBI Taxonomy" id="195482"/>
    <lineage>
        <taxon>Eukaryota</taxon>
        <taxon>Sar</taxon>
        <taxon>Alveolata</taxon>
        <taxon>Apicomplexa</taxon>
        <taxon>Conoidasida</taxon>
        <taxon>Coccidia</taxon>
        <taxon>Eucoccidiorida</taxon>
        <taxon>Eimeriorina</taxon>
        <taxon>Cryptosporidiidae</taxon>
        <taxon>Cryptosporidium</taxon>
    </lineage>
</organism>
<feature type="compositionally biased region" description="Polar residues" evidence="1">
    <location>
        <begin position="260"/>
        <end position="274"/>
    </location>
</feature>
<reference evidence="2" key="1">
    <citation type="submission" date="2022-10" db="EMBL/GenBank/DDBJ databases">
        <title>Adaptive evolution leads to modifications in subtelomeric GC content in a zoonotic Cryptosporidium species.</title>
        <authorList>
            <person name="Li J."/>
            <person name="Feng Y."/>
            <person name="Xiao L."/>
        </authorList>
    </citation>
    <scope>NUCLEOTIDE SEQUENCE</scope>
    <source>
        <strain evidence="2">33844</strain>
    </source>
</reference>
<dbReference type="OrthoDB" id="342647at2759"/>
<feature type="region of interest" description="Disordered" evidence="1">
    <location>
        <begin position="260"/>
        <end position="317"/>
    </location>
</feature>
<proteinExistence type="predicted"/>
<name>A0A9D5DKU9_9CRYT</name>
<gene>
    <name evidence="2" type="ORF">OJ253_571</name>
</gene>
<dbReference type="EMBL" id="JAPCXC010000007">
    <property type="protein sequence ID" value="KAJ1612415.1"/>
    <property type="molecule type" value="Genomic_DNA"/>
</dbReference>
<dbReference type="Proteomes" id="UP001067231">
    <property type="component" value="Unassembled WGS sequence"/>
</dbReference>
<protein>
    <submittedName>
        <fullName evidence="2">Uncharacterized protein</fullName>
    </submittedName>
</protein>
<comment type="caution">
    <text evidence="2">The sequence shown here is derived from an EMBL/GenBank/DDBJ whole genome shotgun (WGS) entry which is preliminary data.</text>
</comment>
<dbReference type="AlphaFoldDB" id="A0A9D5DKU9"/>
<sequence length="317" mass="36922">MMGYSGLSIGVNNEKKVAISQANPVELSNILLNLRYRAYSELSSTIYTYQSDYQYQYKYYLAKLSRYEALEHSVTIKLCSMLPEVRQRINLGSASVLQNYSDEEIYYSQYPIPHNIFVEEIDVFKEYTFFLSLRRSLLELKKKIWRLYSIIETKTSVLKLWEIEYQEAIKAKAENEYIYNLTNDLGRSIKDYAEKLKQKRFDESRKVKEMIVLNNLENGNEEELEKVYDDNENDDAEKRNCFPGLPFNKRRVRLHCSVKSESPNTSYRTRNAGASDNAKRNSAKNKSANDVDSVLPGSNEIKKELTKLPPKPNVNSI</sequence>
<accession>A0A9D5DKU9</accession>
<evidence type="ECO:0000256" key="1">
    <source>
        <dbReference type="SAM" id="MobiDB-lite"/>
    </source>
</evidence>
<evidence type="ECO:0000313" key="2">
    <source>
        <dbReference type="EMBL" id="KAJ1612415.1"/>
    </source>
</evidence>